<dbReference type="Pfam" id="PF04140">
    <property type="entry name" value="ICMT"/>
    <property type="match status" value="1"/>
</dbReference>
<accession>A0ABM6RNC2</accession>
<dbReference type="Proteomes" id="UP000325292">
    <property type="component" value="Chromosome"/>
</dbReference>
<evidence type="ECO:0000256" key="3">
    <source>
        <dbReference type="ARBA" id="ARBA00022989"/>
    </source>
</evidence>
<dbReference type="EMBL" id="CP019454">
    <property type="protein sequence ID" value="AUW92812.1"/>
    <property type="molecule type" value="Genomic_DNA"/>
</dbReference>
<feature type="transmembrane region" description="Helical" evidence="5">
    <location>
        <begin position="124"/>
        <end position="147"/>
    </location>
</feature>
<evidence type="ECO:0008006" key="8">
    <source>
        <dbReference type="Google" id="ProtNLM"/>
    </source>
</evidence>
<name>A0ABM6RNC2_9FIRM</name>
<keyword evidence="7" id="KW-1185">Reference proteome</keyword>
<sequence length="186" mass="21244">MITSIVNGVLLIWLILDVIAIMRHRLPSTQNQDKGSFRVIWMTVAVAFLLADTIGLWGRAWNPPIPTELRIAGIALLVMGIIFRHYSIRVLGRFFTPQVVIQDQHALVRHGPYRWLRHPSYTGAWIAFIGVGLSSRGVLSLLVFTIIPLTGLLYRIRVEEYAFHRALGTAYDDYAKSTWRLIPFVY</sequence>
<comment type="subcellular location">
    <subcellularLocation>
        <location evidence="1">Membrane</location>
        <topology evidence="1">Multi-pass membrane protein</topology>
    </subcellularLocation>
</comment>
<gene>
    <name evidence="6" type="ORF">BXT84_01615</name>
</gene>
<evidence type="ECO:0000256" key="2">
    <source>
        <dbReference type="ARBA" id="ARBA00022692"/>
    </source>
</evidence>
<evidence type="ECO:0000256" key="1">
    <source>
        <dbReference type="ARBA" id="ARBA00004141"/>
    </source>
</evidence>
<evidence type="ECO:0000313" key="7">
    <source>
        <dbReference type="Proteomes" id="UP000325292"/>
    </source>
</evidence>
<keyword evidence="4 5" id="KW-0472">Membrane</keyword>
<dbReference type="PANTHER" id="PTHR43847">
    <property type="entry name" value="BLL3993 PROTEIN"/>
    <property type="match status" value="1"/>
</dbReference>
<dbReference type="PANTHER" id="PTHR43847:SF1">
    <property type="entry name" value="BLL3993 PROTEIN"/>
    <property type="match status" value="1"/>
</dbReference>
<evidence type="ECO:0000313" key="6">
    <source>
        <dbReference type="EMBL" id="AUW92812.1"/>
    </source>
</evidence>
<dbReference type="InterPro" id="IPR052527">
    <property type="entry name" value="Metal_cation-efflux_comp"/>
</dbReference>
<dbReference type="InterPro" id="IPR007269">
    <property type="entry name" value="ICMT_MeTrfase"/>
</dbReference>
<proteinExistence type="predicted"/>
<evidence type="ECO:0000256" key="4">
    <source>
        <dbReference type="ARBA" id="ARBA00023136"/>
    </source>
</evidence>
<evidence type="ECO:0000256" key="5">
    <source>
        <dbReference type="SAM" id="Phobius"/>
    </source>
</evidence>
<reference evidence="6 7" key="1">
    <citation type="journal article" date="2019" name="Sci. Rep.">
        <title>Sulfobacillus thermotolerans: new insights into resistance and metabolic capacities of acidophilic chemolithotrophs.</title>
        <authorList>
            <person name="Panyushkina A.E."/>
            <person name="Babenko V.V."/>
            <person name="Nikitina A.S."/>
            <person name="Selezneva O.V."/>
            <person name="Tsaplina I.A."/>
            <person name="Letarova M.A."/>
            <person name="Kostryukova E.S."/>
            <person name="Letarov A.V."/>
        </authorList>
    </citation>
    <scope>NUCLEOTIDE SEQUENCE [LARGE SCALE GENOMIC DNA]</scope>
    <source>
        <strain evidence="6 7">Kr1</strain>
    </source>
</reference>
<dbReference type="Gene3D" id="1.20.120.1630">
    <property type="match status" value="1"/>
</dbReference>
<feature type="transmembrane region" description="Helical" evidence="5">
    <location>
        <begin position="6"/>
        <end position="23"/>
    </location>
</feature>
<organism evidence="6 7">
    <name type="scientific">Sulfobacillus thermotolerans</name>
    <dbReference type="NCBI Taxonomy" id="338644"/>
    <lineage>
        <taxon>Bacteria</taxon>
        <taxon>Bacillati</taxon>
        <taxon>Bacillota</taxon>
        <taxon>Clostridia</taxon>
        <taxon>Eubacteriales</taxon>
        <taxon>Clostridiales Family XVII. Incertae Sedis</taxon>
        <taxon>Sulfobacillus</taxon>
    </lineage>
</organism>
<feature type="transmembrane region" description="Helical" evidence="5">
    <location>
        <begin position="69"/>
        <end position="86"/>
    </location>
</feature>
<keyword evidence="2 5" id="KW-0812">Transmembrane</keyword>
<keyword evidence="3 5" id="KW-1133">Transmembrane helix</keyword>
<feature type="transmembrane region" description="Helical" evidence="5">
    <location>
        <begin position="35"/>
        <end position="57"/>
    </location>
</feature>
<protein>
    <recommendedName>
        <fullName evidence="8">Isoprenylcysteine carboxyl methyltransferase</fullName>
    </recommendedName>
</protein>